<accession>A0ACD5HJE1</accession>
<name>A0ACD5HJE1_9PROT</name>
<evidence type="ECO:0000313" key="1">
    <source>
        <dbReference type="EMBL" id="XRI74767.1"/>
    </source>
</evidence>
<reference evidence="1 2" key="1">
    <citation type="journal article" date="2021" name="ISME J.">
        <title>Genomic evolution of the class Acidithiobacillia: deep-branching Proteobacteria living in extreme acidic conditions.</title>
        <authorList>
            <person name="Moya-Beltran A."/>
            <person name="Beard S."/>
            <person name="Rojas-Villalobos C."/>
            <person name="Issotta F."/>
            <person name="Gallardo Y."/>
            <person name="Ulloa R."/>
            <person name="Giaveno A."/>
            <person name="Degli Esposti M."/>
            <person name="Johnson D.B."/>
            <person name="Quatrini R."/>
        </authorList>
    </citation>
    <scope>NUCLEOTIDE SEQUENCE [LARGE SCALE GENOMIC DNA]</scope>
    <source>
        <strain evidence="1 2">GG1-14</strain>
    </source>
</reference>
<keyword evidence="2" id="KW-1185">Reference proteome</keyword>
<proteinExistence type="predicted"/>
<protein>
    <submittedName>
        <fullName evidence="1">Type II toxin-antitoxin system RelE/ParE family toxin</fullName>
    </submittedName>
</protein>
<evidence type="ECO:0000313" key="2">
    <source>
        <dbReference type="Proteomes" id="UP001195965"/>
    </source>
</evidence>
<dbReference type="EMBL" id="CP127526">
    <property type="protein sequence ID" value="XRI74767.1"/>
    <property type="molecule type" value="Genomic_DNA"/>
</dbReference>
<gene>
    <name evidence="1" type="ORF">HHS34_006095</name>
</gene>
<organism evidence="1 2">
    <name type="scientific">Acidithiobacillus montserratensis</name>
    <dbReference type="NCBI Taxonomy" id="2729135"/>
    <lineage>
        <taxon>Bacteria</taxon>
        <taxon>Pseudomonadati</taxon>
        <taxon>Pseudomonadota</taxon>
        <taxon>Acidithiobacillia</taxon>
        <taxon>Acidithiobacillales</taxon>
        <taxon>Acidithiobacillaceae</taxon>
        <taxon>Acidithiobacillus</taxon>
    </lineage>
</organism>
<sequence>MIVVWTPEAEQDRIDIWNHITKGSPSAAARMDELFSDAANLLASYPEMGKIGKISGTRELIPHENYRLVYELDDSTVWVLAWCMWPGSGLLIIVHCPHRGCFQLPAVRTCGASSRRIWSSLLS</sequence>
<dbReference type="Proteomes" id="UP001195965">
    <property type="component" value="Chromosome"/>
</dbReference>